<keyword evidence="3" id="KW-1185">Reference proteome</keyword>
<reference evidence="2" key="1">
    <citation type="journal article" date="2020" name="Stud. Mycol.">
        <title>101 Dothideomycetes genomes: a test case for predicting lifestyles and emergence of pathogens.</title>
        <authorList>
            <person name="Haridas S."/>
            <person name="Albert R."/>
            <person name="Binder M."/>
            <person name="Bloem J."/>
            <person name="Labutti K."/>
            <person name="Salamov A."/>
            <person name="Andreopoulos B."/>
            <person name="Baker S."/>
            <person name="Barry K."/>
            <person name="Bills G."/>
            <person name="Bluhm B."/>
            <person name="Cannon C."/>
            <person name="Castanera R."/>
            <person name="Culley D."/>
            <person name="Daum C."/>
            <person name="Ezra D."/>
            <person name="Gonzalez J."/>
            <person name="Henrissat B."/>
            <person name="Kuo A."/>
            <person name="Liang C."/>
            <person name="Lipzen A."/>
            <person name="Lutzoni F."/>
            <person name="Magnuson J."/>
            <person name="Mondo S."/>
            <person name="Nolan M."/>
            <person name="Ohm R."/>
            <person name="Pangilinan J."/>
            <person name="Park H.-J."/>
            <person name="Ramirez L."/>
            <person name="Alfaro M."/>
            <person name="Sun H."/>
            <person name="Tritt A."/>
            <person name="Yoshinaga Y."/>
            <person name="Zwiers L.-H."/>
            <person name="Turgeon B."/>
            <person name="Goodwin S."/>
            <person name="Spatafora J."/>
            <person name="Crous P."/>
            <person name="Grigoriev I."/>
        </authorList>
    </citation>
    <scope>NUCLEOTIDE SEQUENCE</scope>
    <source>
        <strain evidence="2">CBS 473.64</strain>
    </source>
</reference>
<sequence length="61" mass="7378">ILMPPTVPINHYGGPRNQQNRTNPGQRFNYELFNCNNFNIRYWSWNYRGCWHQTCPPIVPR</sequence>
<dbReference type="AlphaFoldDB" id="A0A6A6RI50"/>
<evidence type="ECO:0000256" key="1">
    <source>
        <dbReference type="SAM" id="MobiDB-lite"/>
    </source>
</evidence>
<organism evidence="2 3">
    <name type="scientific">Massarina eburnea CBS 473.64</name>
    <dbReference type="NCBI Taxonomy" id="1395130"/>
    <lineage>
        <taxon>Eukaryota</taxon>
        <taxon>Fungi</taxon>
        <taxon>Dikarya</taxon>
        <taxon>Ascomycota</taxon>
        <taxon>Pezizomycotina</taxon>
        <taxon>Dothideomycetes</taxon>
        <taxon>Pleosporomycetidae</taxon>
        <taxon>Pleosporales</taxon>
        <taxon>Massarineae</taxon>
        <taxon>Massarinaceae</taxon>
        <taxon>Massarina</taxon>
    </lineage>
</organism>
<dbReference type="OrthoDB" id="4377744at2759"/>
<accession>A0A6A6RI50</accession>
<feature type="non-terminal residue" evidence="2">
    <location>
        <position position="1"/>
    </location>
</feature>
<feature type="compositionally biased region" description="Polar residues" evidence="1">
    <location>
        <begin position="16"/>
        <end position="25"/>
    </location>
</feature>
<gene>
    <name evidence="2" type="ORF">P280DRAFT_414573</name>
</gene>
<evidence type="ECO:0000313" key="3">
    <source>
        <dbReference type="Proteomes" id="UP000799753"/>
    </source>
</evidence>
<protein>
    <submittedName>
        <fullName evidence="2">Uncharacterized protein</fullName>
    </submittedName>
</protein>
<dbReference type="EMBL" id="MU006871">
    <property type="protein sequence ID" value="KAF2634091.1"/>
    <property type="molecule type" value="Genomic_DNA"/>
</dbReference>
<name>A0A6A6RI50_9PLEO</name>
<feature type="region of interest" description="Disordered" evidence="1">
    <location>
        <begin position="1"/>
        <end position="25"/>
    </location>
</feature>
<proteinExistence type="predicted"/>
<dbReference type="Proteomes" id="UP000799753">
    <property type="component" value="Unassembled WGS sequence"/>
</dbReference>
<evidence type="ECO:0000313" key="2">
    <source>
        <dbReference type="EMBL" id="KAF2634091.1"/>
    </source>
</evidence>